<keyword evidence="12" id="KW-1185">Reference proteome</keyword>
<feature type="compositionally biased region" description="Polar residues" evidence="7">
    <location>
        <begin position="1"/>
        <end position="10"/>
    </location>
</feature>
<evidence type="ECO:0000256" key="8">
    <source>
        <dbReference type="SAM" id="Phobius"/>
    </source>
</evidence>
<organism evidence="11 12">
    <name type="scientific">Basidiobolus ranarum</name>
    <dbReference type="NCBI Taxonomy" id="34480"/>
    <lineage>
        <taxon>Eukaryota</taxon>
        <taxon>Fungi</taxon>
        <taxon>Fungi incertae sedis</taxon>
        <taxon>Zoopagomycota</taxon>
        <taxon>Entomophthoromycotina</taxon>
        <taxon>Basidiobolomycetes</taxon>
        <taxon>Basidiobolales</taxon>
        <taxon>Basidiobolaceae</taxon>
        <taxon>Basidiobolus</taxon>
    </lineage>
</organism>
<accession>A0ABR2VPG3</accession>
<evidence type="ECO:0000256" key="5">
    <source>
        <dbReference type="ARBA" id="ARBA00022989"/>
    </source>
</evidence>
<evidence type="ECO:0000259" key="10">
    <source>
        <dbReference type="Pfam" id="PF12698"/>
    </source>
</evidence>
<dbReference type="SUPFAM" id="SSF52540">
    <property type="entry name" value="P-loop containing nucleoside triphosphate hydrolases"/>
    <property type="match status" value="1"/>
</dbReference>
<name>A0ABR2VPG3_9FUNG</name>
<gene>
    <name evidence="11" type="ORF">K7432_014492</name>
</gene>
<dbReference type="Pfam" id="PF12698">
    <property type="entry name" value="ABC2_membrane_3"/>
    <property type="match status" value="1"/>
</dbReference>
<comment type="subcellular location">
    <subcellularLocation>
        <location evidence="1">Membrane</location>
        <topology evidence="1">Multi-pass membrane protein</topology>
    </subcellularLocation>
</comment>
<keyword evidence="2" id="KW-0813">Transport</keyword>
<evidence type="ECO:0000313" key="12">
    <source>
        <dbReference type="Proteomes" id="UP001479436"/>
    </source>
</evidence>
<feature type="transmembrane region" description="Helical" evidence="8">
    <location>
        <begin position="63"/>
        <end position="88"/>
    </location>
</feature>
<dbReference type="Pfam" id="PF00005">
    <property type="entry name" value="ABC_tran"/>
    <property type="match status" value="1"/>
</dbReference>
<dbReference type="InterPro" id="IPR027417">
    <property type="entry name" value="P-loop_NTPase"/>
</dbReference>
<dbReference type="Gene3D" id="3.40.50.300">
    <property type="entry name" value="P-loop containing nucleotide triphosphate hydrolases"/>
    <property type="match status" value="1"/>
</dbReference>
<comment type="caution">
    <text evidence="11">The sequence shown here is derived from an EMBL/GenBank/DDBJ whole genome shotgun (WGS) entry which is preliminary data.</text>
</comment>
<dbReference type="Proteomes" id="UP001479436">
    <property type="component" value="Unassembled WGS sequence"/>
</dbReference>
<evidence type="ECO:0000256" key="6">
    <source>
        <dbReference type="ARBA" id="ARBA00023136"/>
    </source>
</evidence>
<evidence type="ECO:0000256" key="7">
    <source>
        <dbReference type="SAM" id="MobiDB-lite"/>
    </source>
</evidence>
<reference evidence="11 12" key="1">
    <citation type="submission" date="2023-04" db="EMBL/GenBank/DDBJ databases">
        <title>Genome of Basidiobolus ranarum AG-B5.</title>
        <authorList>
            <person name="Stajich J.E."/>
            <person name="Carter-House D."/>
            <person name="Gryganskyi A."/>
        </authorList>
    </citation>
    <scope>NUCLEOTIDE SEQUENCE [LARGE SCALE GENOMIC DNA]</scope>
    <source>
        <strain evidence="11 12">AG-B5</strain>
    </source>
</reference>
<keyword evidence="6 8" id="KW-0472">Membrane</keyword>
<dbReference type="InterPro" id="IPR003439">
    <property type="entry name" value="ABC_transporter-like_ATP-bd"/>
</dbReference>
<sequence>MPDSPSSSNKHFLPESKESNETNSSTSIAISPDNKYYNHDTTRKSYQLRALGRKTVSYQKRQWFVNICCLSICPFMMVAIGGILGIVVTNLIQKNSPPPTEYLMCSSADASNEYGFPNPLTNLPGLPPSEVPNAKFSSPVIELNVFVAGAGYDAFNDISSDSLQTCTFWFEHNYPYRMPYEPDPGVSIDRRKDTTFKPSPKGGWFGPSLLSDPLVLGSLQTLPWTLVLDKPGVSSGQKRMRSPVSNIMDIRNRNANDSGLLGSMETNYFLNFGTMKEIPKELPNNEAELLSIWENGGLPSILEVPYFDKGFTTKDDIDDELSRNIRSTLSLINDIVYPKDINALPDYYKKIVNVYRKLPWGSMLFDEVSPNDLKWDYTLQTGTNKRISKAVSTYPKRGLRNIALQSKLSNAFLKSSPQGADAMISHGFRVMPQLISTEINVPIGSLIGGILYPFGISFLIPIFVLILVKEKEDRILVMMRMNGLSPRAYYLAHYVHFYILHIISSIVFVITGVGFQMSIFTATSPFVYIFLLFIWGHAQIALAFLLSAFFGKTRTALVTSFLIVLCGVICNLGFEVIFNGDAPMGYYFWLPFAFYHGLHVINMASIDPLARPYTLVNMLYPGELAKALIALGVGTIIYLMIAFYLIMVLPSAYGVRKPWYFLFTWLFRRSNKKSLRDENLPQSLKPEDKELLFEDDDVRSERDRVLRGDYEPKSPLVMKNMRKIYAGNKIAVKNVTFTVEPNIVFGLLGPNGAGKTTLISILTGLYQPTSGQAFLGGFDVNTEMKQVYLNTGVCPQHDILWEDLTVEEHLLYYARLKGVKPSEEKSMVEKALTNVSLHKFKN</sequence>
<evidence type="ECO:0000256" key="3">
    <source>
        <dbReference type="ARBA" id="ARBA00022692"/>
    </source>
</evidence>
<evidence type="ECO:0000256" key="1">
    <source>
        <dbReference type="ARBA" id="ARBA00004141"/>
    </source>
</evidence>
<feature type="transmembrane region" description="Helical" evidence="8">
    <location>
        <begin position="586"/>
        <end position="606"/>
    </location>
</feature>
<keyword evidence="3 8" id="KW-0812">Transmembrane</keyword>
<feature type="non-terminal residue" evidence="11">
    <location>
        <position position="842"/>
    </location>
</feature>
<feature type="transmembrane region" description="Helical" evidence="8">
    <location>
        <begin position="527"/>
        <end position="549"/>
    </location>
</feature>
<feature type="transmembrane region" description="Helical" evidence="8">
    <location>
        <begin position="446"/>
        <end position="468"/>
    </location>
</feature>
<feature type="transmembrane region" description="Helical" evidence="8">
    <location>
        <begin position="627"/>
        <end position="647"/>
    </location>
</feature>
<evidence type="ECO:0000313" key="11">
    <source>
        <dbReference type="EMBL" id="KAK9688180.1"/>
    </source>
</evidence>
<keyword evidence="4" id="KW-0677">Repeat</keyword>
<feature type="domain" description="ABC transporter" evidence="9">
    <location>
        <begin position="732"/>
        <end position="841"/>
    </location>
</feature>
<proteinExistence type="predicted"/>
<feature type="region of interest" description="Disordered" evidence="7">
    <location>
        <begin position="1"/>
        <end position="34"/>
    </location>
</feature>
<evidence type="ECO:0000259" key="9">
    <source>
        <dbReference type="Pfam" id="PF00005"/>
    </source>
</evidence>
<evidence type="ECO:0008006" key="13">
    <source>
        <dbReference type="Google" id="ProtNLM"/>
    </source>
</evidence>
<evidence type="ECO:0000256" key="2">
    <source>
        <dbReference type="ARBA" id="ARBA00022448"/>
    </source>
</evidence>
<dbReference type="EMBL" id="JASJQH010008537">
    <property type="protein sequence ID" value="KAK9688180.1"/>
    <property type="molecule type" value="Genomic_DNA"/>
</dbReference>
<keyword evidence="5 8" id="KW-1133">Transmembrane helix</keyword>
<dbReference type="InterPro" id="IPR026082">
    <property type="entry name" value="ABCA"/>
</dbReference>
<feature type="domain" description="ABC-2 type transporter transmembrane" evidence="10">
    <location>
        <begin position="404"/>
        <end position="644"/>
    </location>
</feature>
<dbReference type="InterPro" id="IPR013525">
    <property type="entry name" value="ABC2_TM"/>
</dbReference>
<dbReference type="PANTHER" id="PTHR19229:SF36">
    <property type="entry name" value="ATP-BINDING CASSETTE SUB-FAMILY A MEMBER 2"/>
    <property type="match status" value="1"/>
</dbReference>
<feature type="transmembrane region" description="Helical" evidence="8">
    <location>
        <begin position="489"/>
        <end position="515"/>
    </location>
</feature>
<protein>
    <recommendedName>
        <fullName evidence="13">ABC transporter domain-containing protein</fullName>
    </recommendedName>
</protein>
<feature type="compositionally biased region" description="Low complexity" evidence="7">
    <location>
        <begin position="21"/>
        <end position="31"/>
    </location>
</feature>
<dbReference type="PANTHER" id="PTHR19229">
    <property type="entry name" value="ATP-BINDING CASSETTE TRANSPORTER SUBFAMILY A ABCA"/>
    <property type="match status" value="1"/>
</dbReference>
<evidence type="ECO:0000256" key="4">
    <source>
        <dbReference type="ARBA" id="ARBA00022737"/>
    </source>
</evidence>
<feature type="transmembrane region" description="Helical" evidence="8">
    <location>
        <begin position="556"/>
        <end position="574"/>
    </location>
</feature>